<reference evidence="2 3" key="1">
    <citation type="journal article" date="2016" name="Front. Microbiol.">
        <title>Genomic Resource of Rice Seed Associated Bacteria.</title>
        <authorList>
            <person name="Midha S."/>
            <person name="Bansal K."/>
            <person name="Sharma S."/>
            <person name="Kumar N."/>
            <person name="Patil P.P."/>
            <person name="Chaudhry V."/>
            <person name="Patil P.B."/>
        </authorList>
    </citation>
    <scope>NUCLEOTIDE SEQUENCE [LARGE SCALE GENOMIC DNA]</scope>
    <source>
        <strain evidence="2 3">NS226</strain>
    </source>
</reference>
<evidence type="ECO:0000313" key="3">
    <source>
        <dbReference type="Proteomes" id="UP000078272"/>
    </source>
</evidence>
<feature type="signal peptide" evidence="1">
    <location>
        <begin position="1"/>
        <end position="17"/>
    </location>
</feature>
<keyword evidence="1" id="KW-0732">Signal</keyword>
<evidence type="ECO:0000256" key="1">
    <source>
        <dbReference type="SAM" id="SignalP"/>
    </source>
</evidence>
<feature type="chain" id="PRO_5008041919" description="Periplasmic lipoprotein" evidence="1">
    <location>
        <begin position="18"/>
        <end position="215"/>
    </location>
</feature>
<dbReference type="SUPFAM" id="SSF141318">
    <property type="entry name" value="TM0957-like"/>
    <property type="match status" value="1"/>
</dbReference>
<sequence length="215" mass="22686">MSLFRKLPFVALGFALALTGCKFIETAELAARKEAAAKPKAGVGATAMWGAQVVPYFNEKAHPFAEVRPAIAADLDAAGRSFGYREVQEGAPWNFAVRVKGTVVAANTQSRAATAELDTDGDGKGDVTLQLGPVIKGTSIRDVLPFVSFTQYSNQIEFADVAKAFNNQAYETALKDLPRDKLVGASVEATGVFTMKSKGDKIALTPVLLSLGGGT</sequence>
<dbReference type="EMBL" id="LDPZ01000006">
    <property type="protein sequence ID" value="KTQ97796.1"/>
    <property type="molecule type" value="Genomic_DNA"/>
</dbReference>
<dbReference type="RefSeq" id="WP_058633866.1">
    <property type="nucleotide sequence ID" value="NZ_LDPZ01000006.1"/>
</dbReference>
<dbReference type="OrthoDB" id="156515at2"/>
<dbReference type="PIRSF" id="PIRSF033535">
    <property type="entry name" value="UCP033535_plp"/>
    <property type="match status" value="1"/>
</dbReference>
<dbReference type="Proteomes" id="UP000078272">
    <property type="component" value="Unassembled WGS sequence"/>
</dbReference>
<gene>
    <name evidence="2" type="ORF">NS226_03945</name>
</gene>
<evidence type="ECO:0008006" key="4">
    <source>
        <dbReference type="Google" id="ProtNLM"/>
    </source>
</evidence>
<protein>
    <recommendedName>
        <fullName evidence="4">Periplasmic lipoprotein</fullName>
    </recommendedName>
</protein>
<dbReference type="Pfam" id="PF10054">
    <property type="entry name" value="DUF2291"/>
    <property type="match status" value="1"/>
</dbReference>
<proteinExistence type="predicted"/>
<organism evidence="2 3">
    <name type="scientific">Aureimonas ureilytica</name>
    <dbReference type="NCBI Taxonomy" id="401562"/>
    <lineage>
        <taxon>Bacteria</taxon>
        <taxon>Pseudomonadati</taxon>
        <taxon>Pseudomonadota</taxon>
        <taxon>Alphaproteobacteria</taxon>
        <taxon>Hyphomicrobiales</taxon>
        <taxon>Aurantimonadaceae</taxon>
        <taxon>Aureimonas</taxon>
    </lineage>
</organism>
<accession>A0A175REC1</accession>
<evidence type="ECO:0000313" key="2">
    <source>
        <dbReference type="EMBL" id="KTQ97796.1"/>
    </source>
</evidence>
<dbReference type="InterPro" id="IPR036215">
    <property type="entry name" value="TM0957-like_sf"/>
</dbReference>
<dbReference type="PROSITE" id="PS51257">
    <property type="entry name" value="PROKAR_LIPOPROTEIN"/>
    <property type="match status" value="1"/>
</dbReference>
<dbReference type="InterPro" id="IPR014582">
    <property type="entry name" value="UCP033535_lipo"/>
</dbReference>
<name>A0A175REC1_9HYPH</name>
<comment type="caution">
    <text evidence="2">The sequence shown here is derived from an EMBL/GenBank/DDBJ whole genome shotgun (WGS) entry which is preliminary data.</text>
</comment>
<dbReference type="eggNOG" id="COG5618">
    <property type="taxonomic scope" value="Bacteria"/>
</dbReference>
<dbReference type="PATRIC" id="fig|401562.3.peg.4314"/>
<dbReference type="AlphaFoldDB" id="A0A175REC1"/>
<dbReference type="STRING" id="401562.NS365_05765"/>